<dbReference type="InterPro" id="IPR027417">
    <property type="entry name" value="P-loop_NTPase"/>
</dbReference>
<name>A0A9Q1CNL8_HOLLE</name>
<accession>A0A9Q1CNL8</accession>
<feature type="region of interest" description="Disordered" evidence="1">
    <location>
        <begin position="704"/>
        <end position="742"/>
    </location>
</feature>
<dbReference type="Pfam" id="PF05729">
    <property type="entry name" value="NACHT"/>
    <property type="match status" value="1"/>
</dbReference>
<feature type="domain" description="NACHT" evidence="2">
    <location>
        <begin position="120"/>
        <end position="271"/>
    </location>
</feature>
<organism evidence="3 4">
    <name type="scientific">Holothuria leucospilota</name>
    <name type="common">Black long sea cucumber</name>
    <name type="synonym">Mertensiothuria leucospilota</name>
    <dbReference type="NCBI Taxonomy" id="206669"/>
    <lineage>
        <taxon>Eukaryota</taxon>
        <taxon>Metazoa</taxon>
        <taxon>Echinodermata</taxon>
        <taxon>Eleutherozoa</taxon>
        <taxon>Echinozoa</taxon>
        <taxon>Holothuroidea</taxon>
        <taxon>Aspidochirotacea</taxon>
        <taxon>Aspidochirotida</taxon>
        <taxon>Holothuriidae</taxon>
        <taxon>Holothuria</taxon>
    </lineage>
</organism>
<dbReference type="SUPFAM" id="SSF52540">
    <property type="entry name" value="P-loop containing nucleoside triphosphate hydrolases"/>
    <property type="match status" value="1"/>
</dbReference>
<keyword evidence="4" id="KW-1185">Reference proteome</keyword>
<evidence type="ECO:0000259" key="2">
    <source>
        <dbReference type="Pfam" id="PF05729"/>
    </source>
</evidence>
<gene>
    <name evidence="3" type="ORF">HOLleu_00909</name>
</gene>
<dbReference type="OrthoDB" id="120976at2759"/>
<dbReference type="AlphaFoldDB" id="A0A9Q1CNL8"/>
<protein>
    <submittedName>
        <fullName evidence="3">NLR family CARD domain-containing protein 4</fullName>
    </submittedName>
</protein>
<dbReference type="Proteomes" id="UP001152320">
    <property type="component" value="Chromosome 1"/>
</dbReference>
<comment type="caution">
    <text evidence="3">The sequence shown here is derived from an EMBL/GenBank/DDBJ whole genome shotgun (WGS) entry which is preliminary data.</text>
</comment>
<dbReference type="PANTHER" id="PTHR46312">
    <property type="entry name" value="NACHT DOMAIN-CONTAINING PROTEIN"/>
    <property type="match status" value="1"/>
</dbReference>
<evidence type="ECO:0000313" key="3">
    <source>
        <dbReference type="EMBL" id="KAJ8048551.1"/>
    </source>
</evidence>
<sequence length="742" mass="85427">MIAALGTAAGFAILYVRKRRRRRRKSCEAIPLIPREQPSAEKIRMFKEELSTKYSTTWEKLYPLPYDETISYPITDLFIEGEIERLENVVTGKFGKVCIWQKLKNHNDFLKSLWQRQSETVLEGEPGFGKTTLGYQLAFDWATKNRSSPLKDIDIYILLRLRYVKDALSIPAAIKKFLLPGKSLLTIQDVSDILYHSQSVVIFLDGYNRFSYNKDKKIAFLNDVRTNNICTKCQVIVTTKPFLLPDEDTKDMIRMRLTGFGEMSWRKYLQKSVARNDGAEEERIMNLIHSNPVLRDLCQVPLFFALFAHITTKHGNFVRQMDHVDDNNDDCKINTVTKFFQTVIDCLQSKLNTKTVNDHSALISVCFDGLCDAEESLIWKKERLCRKLGHTLYQEYLRVGLIVEKKFCTYNGSSQTQNSGNVRYETKVRFPHDVFCEWFAARKLAQILQNTSQKECKKLFEKINPFDHQYVYRFACAFNLEAARKIIKYIQGLKDGEKFAILCILEQPEDYWNAEDAIGNICLSPVVITPYDSLFLQRSTVQLLEFASDKNLKIECVWLGKTNSTFNVNKESLELSSGIILPKLSTLSQLSIYDPGRGISKDDLIGFLEYVSLCDSLKDLRFQACLLPLSPLEDPEKTKNIIGKKPIDVQWEIPVHERNWYNLDIQSGEWRYNNQRMTKEKYDQVVLSFGASFKTGHIKNDFSDESGASSSSYAQSNNHLNRHEVGEKTKKADTEQAGPSTL</sequence>
<dbReference type="Gene3D" id="3.40.50.300">
    <property type="entry name" value="P-loop containing nucleotide triphosphate hydrolases"/>
    <property type="match status" value="1"/>
</dbReference>
<feature type="compositionally biased region" description="Basic and acidic residues" evidence="1">
    <location>
        <begin position="721"/>
        <end position="734"/>
    </location>
</feature>
<dbReference type="EMBL" id="JAIZAY010000001">
    <property type="protein sequence ID" value="KAJ8048551.1"/>
    <property type="molecule type" value="Genomic_DNA"/>
</dbReference>
<reference evidence="3" key="1">
    <citation type="submission" date="2021-10" db="EMBL/GenBank/DDBJ databases">
        <title>Tropical sea cucumber genome reveals ecological adaptation and Cuvierian tubules defense mechanism.</title>
        <authorList>
            <person name="Chen T."/>
        </authorList>
    </citation>
    <scope>NUCLEOTIDE SEQUENCE</scope>
    <source>
        <strain evidence="3">Nanhai2018</strain>
        <tissue evidence="3">Muscle</tissue>
    </source>
</reference>
<dbReference type="InterPro" id="IPR007111">
    <property type="entry name" value="NACHT_NTPase"/>
</dbReference>
<feature type="compositionally biased region" description="Low complexity" evidence="1">
    <location>
        <begin position="705"/>
        <end position="716"/>
    </location>
</feature>
<evidence type="ECO:0000256" key="1">
    <source>
        <dbReference type="SAM" id="MobiDB-lite"/>
    </source>
</evidence>
<evidence type="ECO:0000313" key="4">
    <source>
        <dbReference type="Proteomes" id="UP001152320"/>
    </source>
</evidence>
<dbReference type="PANTHER" id="PTHR46312:SF2">
    <property type="entry name" value="NUCLEOTIDE-BINDING OLIGOMERIZATION DOMAIN-CONTAINING PROTEIN 2-LIKE"/>
    <property type="match status" value="1"/>
</dbReference>
<proteinExistence type="predicted"/>